<dbReference type="EMBL" id="PGCJ01000035">
    <property type="protein sequence ID" value="PLW55185.1"/>
    <property type="molecule type" value="Genomic_DNA"/>
</dbReference>
<dbReference type="AlphaFoldDB" id="A0A2N5VYX7"/>
<dbReference type="EMBL" id="PGCJ01000780">
    <property type="protein sequence ID" value="PLW21800.1"/>
    <property type="molecule type" value="Genomic_DNA"/>
</dbReference>
<evidence type="ECO:0000313" key="2">
    <source>
        <dbReference type="EMBL" id="PLW12391.1"/>
    </source>
</evidence>
<dbReference type="EMBL" id="PGCI01000240">
    <property type="protein sequence ID" value="PLW32537.1"/>
    <property type="molecule type" value="Genomic_DNA"/>
</dbReference>
<feature type="chain" id="PRO_5015084121" description="Secreted protein" evidence="1">
    <location>
        <begin position="31"/>
        <end position="181"/>
    </location>
</feature>
<evidence type="ECO:0000256" key="1">
    <source>
        <dbReference type="SAM" id="SignalP"/>
    </source>
</evidence>
<dbReference type="OrthoDB" id="10579333at2759"/>
<name>A0A2N5VYX7_9BASI</name>
<keyword evidence="1" id="KW-0732">Signal</keyword>
<sequence>MLQAQTRWKLWSLSATAALGILSIADPAEAIGASDADKVYVSAQCGNSFKNQISSTEMQPNSVACTAYGGIGFFCDPATCSIRDDKYYRLSTPILWKDFTFEKCLFPTKKGQRPDKFFKTVHPKQFWAQNTKGTIWVNGWHDPRDQKTIRLYKCQWKNIGDRNNQRPCQSSVYPSPSFCNH</sequence>
<proteinExistence type="predicted"/>
<accession>A0A2N5VYX7</accession>
<evidence type="ECO:0000313" key="4">
    <source>
        <dbReference type="EMBL" id="PLW32537.1"/>
    </source>
</evidence>
<evidence type="ECO:0000313" key="3">
    <source>
        <dbReference type="EMBL" id="PLW21800.1"/>
    </source>
</evidence>
<evidence type="ECO:0000313" key="7">
    <source>
        <dbReference type="Proteomes" id="UP000235392"/>
    </source>
</evidence>
<comment type="caution">
    <text evidence="5">The sequence shown here is derived from an EMBL/GenBank/DDBJ whole genome shotgun (WGS) entry which is preliminary data.</text>
</comment>
<reference evidence="6 7" key="1">
    <citation type="submission" date="2017-11" db="EMBL/GenBank/DDBJ databases">
        <title>De novo assembly and phasing of dikaryotic genomes from two isolates of Puccinia coronata f. sp. avenae, the causal agent of oat crown rust.</title>
        <authorList>
            <person name="Miller M.E."/>
            <person name="Zhang Y."/>
            <person name="Omidvar V."/>
            <person name="Sperschneider J."/>
            <person name="Schwessinger B."/>
            <person name="Raley C."/>
            <person name="Palmer J.M."/>
            <person name="Garnica D."/>
            <person name="Upadhyaya N."/>
            <person name="Rathjen J."/>
            <person name="Taylor J.M."/>
            <person name="Park R.F."/>
            <person name="Dodds P.N."/>
            <person name="Hirsch C.D."/>
            <person name="Kianian S.F."/>
            <person name="Figueroa M."/>
        </authorList>
    </citation>
    <scope>NUCLEOTIDE SEQUENCE [LARGE SCALE GENOMIC DNA]</scope>
    <source>
        <strain evidence="5">12NC29</strain>
        <strain evidence="2">12SD80</strain>
    </source>
</reference>
<dbReference type="Proteomes" id="UP000235392">
    <property type="component" value="Unassembled WGS sequence"/>
</dbReference>
<dbReference type="Proteomes" id="UP000235388">
    <property type="component" value="Unassembled WGS sequence"/>
</dbReference>
<protein>
    <recommendedName>
        <fullName evidence="8">Secreted protein</fullName>
    </recommendedName>
</protein>
<evidence type="ECO:0000313" key="5">
    <source>
        <dbReference type="EMBL" id="PLW55185.1"/>
    </source>
</evidence>
<gene>
    <name evidence="3" type="ORF">PCANC_02925</name>
    <name evidence="5" type="ORF">PCANC_03274</name>
    <name evidence="4" type="ORF">PCASD_09742</name>
    <name evidence="2" type="ORF">PCASD_14770</name>
</gene>
<feature type="signal peptide" evidence="1">
    <location>
        <begin position="1"/>
        <end position="30"/>
    </location>
</feature>
<evidence type="ECO:0000313" key="6">
    <source>
        <dbReference type="Proteomes" id="UP000235388"/>
    </source>
</evidence>
<organism evidence="5 6">
    <name type="scientific">Puccinia coronata f. sp. avenae</name>
    <dbReference type="NCBI Taxonomy" id="200324"/>
    <lineage>
        <taxon>Eukaryota</taxon>
        <taxon>Fungi</taxon>
        <taxon>Dikarya</taxon>
        <taxon>Basidiomycota</taxon>
        <taxon>Pucciniomycotina</taxon>
        <taxon>Pucciniomycetes</taxon>
        <taxon>Pucciniales</taxon>
        <taxon>Pucciniaceae</taxon>
        <taxon>Puccinia</taxon>
    </lineage>
</organism>
<dbReference type="EMBL" id="PGCI01000887">
    <property type="protein sequence ID" value="PLW12391.1"/>
    <property type="molecule type" value="Genomic_DNA"/>
</dbReference>
<evidence type="ECO:0008006" key="8">
    <source>
        <dbReference type="Google" id="ProtNLM"/>
    </source>
</evidence>
<keyword evidence="6" id="KW-1185">Reference proteome</keyword>